<gene>
    <name evidence="2" type="ORF">DSM3645_17340</name>
</gene>
<protein>
    <submittedName>
        <fullName evidence="2">Uncharacterized protein</fullName>
    </submittedName>
</protein>
<proteinExistence type="predicted"/>
<dbReference type="RefSeq" id="WP_002651366.1">
    <property type="nucleotide sequence ID" value="NZ_CH672376.1"/>
</dbReference>
<dbReference type="OrthoDB" id="284176at2"/>
<evidence type="ECO:0000313" key="3">
    <source>
        <dbReference type="Proteomes" id="UP000004358"/>
    </source>
</evidence>
<organism evidence="2 3">
    <name type="scientific">Blastopirellula marina DSM 3645</name>
    <dbReference type="NCBI Taxonomy" id="314230"/>
    <lineage>
        <taxon>Bacteria</taxon>
        <taxon>Pseudomonadati</taxon>
        <taxon>Planctomycetota</taxon>
        <taxon>Planctomycetia</taxon>
        <taxon>Pirellulales</taxon>
        <taxon>Pirellulaceae</taxon>
        <taxon>Blastopirellula</taxon>
    </lineage>
</organism>
<name>A3ZN60_9BACT</name>
<dbReference type="EMBL" id="AANZ01000003">
    <property type="protein sequence ID" value="EAQ81938.1"/>
    <property type="molecule type" value="Genomic_DNA"/>
</dbReference>
<reference evidence="2 3" key="1">
    <citation type="submission" date="2006-02" db="EMBL/GenBank/DDBJ databases">
        <authorList>
            <person name="Amann R."/>
            <person name="Ferriera S."/>
            <person name="Johnson J."/>
            <person name="Kravitz S."/>
            <person name="Halpern A."/>
            <person name="Remington K."/>
            <person name="Beeson K."/>
            <person name="Tran B."/>
            <person name="Rogers Y.-H."/>
            <person name="Friedman R."/>
            <person name="Venter J.C."/>
        </authorList>
    </citation>
    <scope>NUCLEOTIDE SEQUENCE [LARGE SCALE GENOMIC DNA]</scope>
    <source>
        <strain evidence="2 3">DSM 3645</strain>
    </source>
</reference>
<feature type="transmembrane region" description="Helical" evidence="1">
    <location>
        <begin position="66"/>
        <end position="85"/>
    </location>
</feature>
<dbReference type="HOGENOM" id="CLU_2393938_0_0_0"/>
<evidence type="ECO:0000313" key="2">
    <source>
        <dbReference type="EMBL" id="EAQ81938.1"/>
    </source>
</evidence>
<dbReference type="eggNOG" id="ENOG502ZVD2">
    <property type="taxonomic scope" value="Bacteria"/>
</dbReference>
<keyword evidence="1" id="KW-0472">Membrane</keyword>
<sequence length="93" mass="10545">MTLIVVLLILNIPVYWLLGWIMFDSTHNAADSFWETTLAIIKAALVPSFMRAFIDSEPETDGSVFNTLFFFVSCAAVIGGEYYLLTKYVWPVE</sequence>
<keyword evidence="1" id="KW-1133">Transmembrane helix</keyword>
<dbReference type="Proteomes" id="UP000004358">
    <property type="component" value="Unassembled WGS sequence"/>
</dbReference>
<keyword evidence="1" id="KW-0812">Transmembrane</keyword>
<evidence type="ECO:0000256" key="1">
    <source>
        <dbReference type="SAM" id="Phobius"/>
    </source>
</evidence>
<dbReference type="AlphaFoldDB" id="A3ZN60"/>
<comment type="caution">
    <text evidence="2">The sequence shown here is derived from an EMBL/GenBank/DDBJ whole genome shotgun (WGS) entry which is preliminary data.</text>
</comment>
<accession>A3ZN60</accession>
<feature type="transmembrane region" description="Helical" evidence="1">
    <location>
        <begin position="6"/>
        <end position="23"/>
    </location>
</feature>